<dbReference type="InterPro" id="IPR036890">
    <property type="entry name" value="HATPase_C_sf"/>
</dbReference>
<dbReference type="NCBIfam" id="NF047352">
    <property type="entry name" value="P_loop_sacsin"/>
    <property type="match status" value="1"/>
</dbReference>
<reference evidence="2" key="1">
    <citation type="submission" date="2022-01" db="EMBL/GenBank/DDBJ databases">
        <title>Comparative genomics reveals a dynamic genome evolution in the ectomycorrhizal milk-cap (Lactarius) mushrooms.</title>
        <authorList>
            <consortium name="DOE Joint Genome Institute"/>
            <person name="Lebreton A."/>
            <person name="Tang N."/>
            <person name="Kuo A."/>
            <person name="LaButti K."/>
            <person name="Drula E."/>
            <person name="Barry K."/>
            <person name="Clum A."/>
            <person name="Lipzen A."/>
            <person name="Mousain D."/>
            <person name="Ng V."/>
            <person name="Wang R."/>
            <person name="Wang X."/>
            <person name="Dai Y."/>
            <person name="Henrissat B."/>
            <person name="Grigoriev I.V."/>
            <person name="Guerin-Laguette A."/>
            <person name="Yu F."/>
            <person name="Martin F.M."/>
        </authorList>
    </citation>
    <scope>NUCLEOTIDE SEQUENCE</scope>
    <source>
        <strain evidence="2">QP</strain>
    </source>
</reference>
<keyword evidence="3" id="KW-1185">Reference proteome</keyword>
<dbReference type="Gene3D" id="3.30.565.10">
    <property type="entry name" value="Histidine kinase-like ATPase, C-terminal domain"/>
    <property type="match status" value="1"/>
</dbReference>
<dbReference type="PANTHER" id="PTHR32387">
    <property type="entry name" value="WU:FJ29H11"/>
    <property type="match status" value="1"/>
</dbReference>
<evidence type="ECO:0000313" key="2">
    <source>
        <dbReference type="EMBL" id="KAH8981074.1"/>
    </source>
</evidence>
<comment type="caution">
    <text evidence="2">The sequence shown here is derived from an EMBL/GenBank/DDBJ whole genome shotgun (WGS) entry which is preliminary data.</text>
</comment>
<evidence type="ECO:0000313" key="3">
    <source>
        <dbReference type="Proteomes" id="UP001201163"/>
    </source>
</evidence>
<accession>A0AAD4LC79</accession>
<dbReference type="PANTHER" id="PTHR32387:SF0">
    <property type="entry name" value="PROTEIN NO VEIN"/>
    <property type="match status" value="1"/>
</dbReference>
<feature type="region of interest" description="Disordered" evidence="1">
    <location>
        <begin position="1201"/>
        <end position="1276"/>
    </location>
</feature>
<evidence type="ECO:0008006" key="4">
    <source>
        <dbReference type="Google" id="ProtNLM"/>
    </source>
</evidence>
<dbReference type="SUPFAM" id="SSF55874">
    <property type="entry name" value="ATPase domain of HSP90 chaperone/DNA topoisomerase II/histidine kinase"/>
    <property type="match status" value="1"/>
</dbReference>
<dbReference type="EMBL" id="JAKELL010000123">
    <property type="protein sequence ID" value="KAH8981074.1"/>
    <property type="molecule type" value="Genomic_DNA"/>
</dbReference>
<proteinExistence type="predicted"/>
<name>A0AAD4LC79_9AGAM</name>
<gene>
    <name evidence="2" type="ORF">EDB92DRAFT_1805391</name>
</gene>
<protein>
    <recommendedName>
        <fullName evidence="4">Protein NO VEIN C-terminal domain-containing protein</fullName>
    </recommendedName>
</protein>
<evidence type="ECO:0000256" key="1">
    <source>
        <dbReference type="SAM" id="MobiDB-lite"/>
    </source>
</evidence>
<dbReference type="InterPro" id="IPR052957">
    <property type="entry name" value="Auxin_embryo_med"/>
</dbReference>
<sequence length="1514" mass="169975">MSTSADAASDLIRIIREQHGFDDDQSIPSPAVRELRGKLERALERLSSDLYNKKTHFLLEFIQNADDNTYADDVTPSLNLRIEDSLVVFECNERGFLADNVKAICDIGQSTKTRENATRGFIGEKGIGFKSVFTVADEVHISSGPYSFYFDRTAQLGMITPVWGSDYPPRPGWTTFHLRLAPTENGTYLSAQLNGLRPTLLLFLRQLRVLNVTVPGATRRGASALQMRRKDGPGDDLVSLERIDNGESKVEKYVLVRHLAQTPAQEPGREGVEQSEIMLAFPVTETGEPVIERQEVHAFLPLRYYGFNFIVQADFITSASREDVLADREWNCALLRSIVDTFLLAVNRFADHPTLRNLWFRYLPEAISDGFFCYVEHKLMTELQHRPILRSSNGTYVRASQLFVLPMSFRDDFDAPLIPEAHLPRGMYYLSSDYDAYGRDGLILRRLGVREMTDDDFLVGLTKMDQANLFGSQSAAWHESVATCLLRLPHTFGRSTRPEVMLLRIIPLHKGSWAVASLASRFMFPPTGVNIPDDLDLQSVAPGISMFSARYHLFDRLGVTLPNPVAIANKILLAGGPRTVLNRLDHARFFFEHRKVSKMPSATRLRLVDEREEAAQADELYLDIPGEDGALALRDALSPLTARFLHPDYLSAYPEETPDNETGEDEVRANPRSEWIAWLRDDVGVNVVPRVLNGYIAPEFINNAPKLVGYELVASLRAWWPRLFKRLRAEGARALGGIPIAGRRLDKLYLRRGALARADQALELPFVPVDDPEDRGWDFLEQLGVTTRLNAQFFLNKLVHMQGEGEKDSEAAAEIYRQLDARFDEDEESIRDAFTKDPIILAVNGQSERVWLRKMDVYWDGPPSMTTRAVISHSYPNLSNFFFRKLGITSAPPYALVEELRAVARQHQHGLVPPGVREHITNILADISKIMQTMPKMPPSFADLAQIAVFPASVPSVGVALCTVDEFYVPDKSGKYADVFRERVPLFALSESDITRIRPLLESSILRDKMRYLEEHVTKRSTPLGKRVIDLKATDLYSSRVEYIARLVYNANKMSLPQQAKVFLPKLHKITVIGVDSITTTLSLGRWNEPTPEDVSFEETDDKFTAFFSRTKGISGKSIDLHICKELSRLLGVEMKTLFTCVVHNAEVIRDLFKFDGVEEIPDDDDVDGSWLQAMLHPNEPVVPAPAAVVVQDERSLCLVSPSPPLPPSPTLTTLSVQDAGQFPPLGTHGPKTPRRRTDTQSSQYPASPANGNGRRRHRSVQSSVGVSEHSQFFQGSRSPFDANGLAQGQPVASLGLSGAVMGAARDVARLAAQAQAHANGNQMVPGTQGNPVWPPFGNFNVPPTATGDTDLVGVMGEHYVYKMLIRMLDDFGPNNWTSELRHFIPGFAPFHGTAFADFTYDDTRGQLTREWFGPEKAAAWHSRWPRYHIEVKATSREENEPFHMSRVQMITASRFSERADVGTDMYVVVRVSRIGMPEPSYMVYADPHRALFYGHLQYASPDIYLQRNTEFQV</sequence>
<organism evidence="2 3">
    <name type="scientific">Lactarius akahatsu</name>
    <dbReference type="NCBI Taxonomy" id="416441"/>
    <lineage>
        <taxon>Eukaryota</taxon>
        <taxon>Fungi</taxon>
        <taxon>Dikarya</taxon>
        <taxon>Basidiomycota</taxon>
        <taxon>Agaricomycotina</taxon>
        <taxon>Agaricomycetes</taxon>
        <taxon>Russulales</taxon>
        <taxon>Russulaceae</taxon>
        <taxon>Lactarius</taxon>
    </lineage>
</organism>
<dbReference type="Proteomes" id="UP001201163">
    <property type="component" value="Unassembled WGS sequence"/>
</dbReference>
<feature type="compositionally biased region" description="Polar residues" evidence="1">
    <location>
        <begin position="1261"/>
        <end position="1276"/>
    </location>
</feature>